<name>A0AC60PUJ3_IXOPE</name>
<gene>
    <name evidence="1" type="ORF">HPB47_000074</name>
</gene>
<dbReference type="EMBL" id="JABSTQ010010006">
    <property type="protein sequence ID" value="KAG0424183.1"/>
    <property type="molecule type" value="Genomic_DNA"/>
</dbReference>
<evidence type="ECO:0000313" key="2">
    <source>
        <dbReference type="Proteomes" id="UP000805193"/>
    </source>
</evidence>
<dbReference type="Proteomes" id="UP000805193">
    <property type="component" value="Unassembled WGS sequence"/>
</dbReference>
<sequence>MGSHDNRFRTILDPGYCDLALCIIIYFGIVLLVAFLTAFNSVSHSKPRSGLRKVISANKSHGRYFPVLAGYEDLEDSRAGYMGRIGPSPEPRKVPKRPVSEAPRRRSQLFPMVSGVPTKNNGKVYFVAASRPNDSGVLYPGMTMTTMTKTVMAEPASATTPAPKPFKAQIVWRNVILMGYLHLISLYGFYIIFTAAQWKTILAAYVLYTISGIGITAGAHRLWSHRSYKAKLPYRILLMLFQTMAFQNDIYDWARDHRVHHKFSETTADPHDATRGFFFSHVGWLLCRKHPDVISKGKTIDLSDLMADPVVRFQRKYYMPLMVLICFLLPALGPWYFWGESLWYSFLVCSLTRYCFTLNMTWLVNSAAHTWGNRPYDKHISPRQNLVTIVGAHGEGFHNYHHTFPNDYRTSELGCRINTTTWFIDFFAWLGQVYDRKEIPTNVVENRMQRTGDGSRGLTAGTRSC</sequence>
<proteinExistence type="predicted"/>
<protein>
    <submittedName>
        <fullName evidence="1">Uncharacterized protein</fullName>
    </submittedName>
</protein>
<evidence type="ECO:0000313" key="1">
    <source>
        <dbReference type="EMBL" id="KAG0424183.1"/>
    </source>
</evidence>
<keyword evidence="2" id="KW-1185">Reference proteome</keyword>
<accession>A0AC60PUJ3</accession>
<comment type="caution">
    <text evidence="1">The sequence shown here is derived from an EMBL/GenBank/DDBJ whole genome shotgun (WGS) entry which is preliminary data.</text>
</comment>
<reference evidence="1 2" key="1">
    <citation type="journal article" date="2020" name="Cell">
        <title>Large-Scale Comparative Analyses of Tick Genomes Elucidate Their Genetic Diversity and Vector Capacities.</title>
        <authorList>
            <consortium name="Tick Genome and Microbiome Consortium (TIGMIC)"/>
            <person name="Jia N."/>
            <person name="Wang J."/>
            <person name="Shi W."/>
            <person name="Du L."/>
            <person name="Sun Y."/>
            <person name="Zhan W."/>
            <person name="Jiang J.F."/>
            <person name="Wang Q."/>
            <person name="Zhang B."/>
            <person name="Ji P."/>
            <person name="Bell-Sakyi L."/>
            <person name="Cui X.M."/>
            <person name="Yuan T.T."/>
            <person name="Jiang B.G."/>
            <person name="Yang W.F."/>
            <person name="Lam T.T."/>
            <person name="Chang Q.C."/>
            <person name="Ding S.J."/>
            <person name="Wang X.J."/>
            <person name="Zhu J.G."/>
            <person name="Ruan X.D."/>
            <person name="Zhao L."/>
            <person name="Wei J.T."/>
            <person name="Ye R.Z."/>
            <person name="Que T.C."/>
            <person name="Du C.H."/>
            <person name="Zhou Y.H."/>
            <person name="Cheng J.X."/>
            <person name="Dai P.F."/>
            <person name="Guo W.B."/>
            <person name="Han X.H."/>
            <person name="Huang E.J."/>
            <person name="Li L.F."/>
            <person name="Wei W."/>
            <person name="Gao Y.C."/>
            <person name="Liu J.Z."/>
            <person name="Shao H.Z."/>
            <person name="Wang X."/>
            <person name="Wang C.C."/>
            <person name="Yang T.C."/>
            <person name="Huo Q.B."/>
            <person name="Li W."/>
            <person name="Chen H.Y."/>
            <person name="Chen S.E."/>
            <person name="Zhou L.G."/>
            <person name="Ni X.B."/>
            <person name="Tian J.H."/>
            <person name="Sheng Y."/>
            <person name="Liu T."/>
            <person name="Pan Y.S."/>
            <person name="Xia L.Y."/>
            <person name="Li J."/>
            <person name="Zhao F."/>
            <person name="Cao W.C."/>
        </authorList>
    </citation>
    <scope>NUCLEOTIDE SEQUENCE [LARGE SCALE GENOMIC DNA]</scope>
    <source>
        <strain evidence="1">Iper-2018</strain>
    </source>
</reference>
<organism evidence="1 2">
    <name type="scientific">Ixodes persulcatus</name>
    <name type="common">Taiga tick</name>
    <dbReference type="NCBI Taxonomy" id="34615"/>
    <lineage>
        <taxon>Eukaryota</taxon>
        <taxon>Metazoa</taxon>
        <taxon>Ecdysozoa</taxon>
        <taxon>Arthropoda</taxon>
        <taxon>Chelicerata</taxon>
        <taxon>Arachnida</taxon>
        <taxon>Acari</taxon>
        <taxon>Parasitiformes</taxon>
        <taxon>Ixodida</taxon>
        <taxon>Ixodoidea</taxon>
        <taxon>Ixodidae</taxon>
        <taxon>Ixodinae</taxon>
        <taxon>Ixodes</taxon>
    </lineage>
</organism>